<keyword evidence="4 12" id="KW-0418">Kinase</keyword>
<dbReference type="KEGG" id="tet:TTHERM_00825470"/>
<dbReference type="CDD" id="cd05123">
    <property type="entry name" value="STKc_AGC"/>
    <property type="match status" value="1"/>
</dbReference>
<dbReference type="InterPro" id="IPR000961">
    <property type="entry name" value="AGC-kinase_C"/>
</dbReference>
<feature type="domain" description="AGC-kinase C-terminal" evidence="11">
    <location>
        <begin position="974"/>
        <end position="1038"/>
    </location>
</feature>
<evidence type="ECO:0000256" key="3">
    <source>
        <dbReference type="ARBA" id="ARBA00022741"/>
    </source>
</evidence>
<dbReference type="FunFam" id="1.10.510.10:FF:000210">
    <property type="entry name" value="Non-specific serine/threonine protein kinase"/>
    <property type="match status" value="1"/>
</dbReference>
<dbReference type="SUPFAM" id="SSF48403">
    <property type="entry name" value="Ankyrin repeat"/>
    <property type="match status" value="1"/>
</dbReference>
<dbReference type="SMART" id="SM00220">
    <property type="entry name" value="S_TKc"/>
    <property type="match status" value="1"/>
</dbReference>
<evidence type="ECO:0000256" key="9">
    <source>
        <dbReference type="SAM" id="MobiDB-lite"/>
    </source>
</evidence>
<feature type="repeat" description="ANK" evidence="6">
    <location>
        <begin position="295"/>
        <end position="327"/>
    </location>
</feature>
<evidence type="ECO:0000256" key="1">
    <source>
        <dbReference type="ARBA" id="ARBA00022527"/>
    </source>
</evidence>
<evidence type="ECO:0000256" key="5">
    <source>
        <dbReference type="ARBA" id="ARBA00022840"/>
    </source>
</evidence>
<dbReference type="GO" id="GO:0005524">
    <property type="term" value="F:ATP binding"/>
    <property type="evidence" value="ECO:0007669"/>
    <property type="project" value="UniProtKB-UniRule"/>
</dbReference>
<proteinExistence type="predicted"/>
<feature type="domain" description="Protein kinase" evidence="10">
    <location>
        <begin position="715"/>
        <end position="973"/>
    </location>
</feature>
<evidence type="ECO:0000259" key="11">
    <source>
        <dbReference type="PROSITE" id="PS51285"/>
    </source>
</evidence>
<keyword evidence="5 7" id="KW-0067">ATP-binding</keyword>
<feature type="compositionally biased region" description="Polar residues" evidence="9">
    <location>
        <begin position="115"/>
        <end position="144"/>
    </location>
</feature>
<dbReference type="AlphaFoldDB" id="I7LSW6"/>
<dbReference type="PROSITE" id="PS50011">
    <property type="entry name" value="PROTEIN_KINASE_DOM"/>
    <property type="match status" value="1"/>
</dbReference>
<dbReference type="EMBL" id="GG662507">
    <property type="protein sequence ID" value="EAR83752.4"/>
    <property type="molecule type" value="Genomic_DNA"/>
</dbReference>
<dbReference type="InterPro" id="IPR036770">
    <property type="entry name" value="Ankyrin_rpt-contain_sf"/>
</dbReference>
<organism evidence="12 13">
    <name type="scientific">Tetrahymena thermophila (strain SB210)</name>
    <dbReference type="NCBI Taxonomy" id="312017"/>
    <lineage>
        <taxon>Eukaryota</taxon>
        <taxon>Sar</taxon>
        <taxon>Alveolata</taxon>
        <taxon>Ciliophora</taxon>
        <taxon>Intramacronucleata</taxon>
        <taxon>Oligohymenophorea</taxon>
        <taxon>Hymenostomatida</taxon>
        <taxon>Tetrahymenina</taxon>
        <taxon>Tetrahymenidae</taxon>
        <taxon>Tetrahymena</taxon>
    </lineage>
</organism>
<feature type="repeat" description="ANK" evidence="6">
    <location>
        <begin position="328"/>
        <end position="360"/>
    </location>
</feature>
<dbReference type="STRING" id="312017.I7LSW6"/>
<evidence type="ECO:0000313" key="12">
    <source>
        <dbReference type="EMBL" id="EAR83752.4"/>
    </source>
</evidence>
<dbReference type="SMART" id="SM00248">
    <property type="entry name" value="ANK"/>
    <property type="match status" value="3"/>
</dbReference>
<keyword evidence="3 7" id="KW-0547">Nucleotide-binding</keyword>
<evidence type="ECO:0000259" key="10">
    <source>
        <dbReference type="PROSITE" id="PS50011"/>
    </source>
</evidence>
<dbReference type="RefSeq" id="XP_001031415.4">
    <property type="nucleotide sequence ID" value="XM_001031415.4"/>
</dbReference>
<dbReference type="InterPro" id="IPR011009">
    <property type="entry name" value="Kinase-like_dom_sf"/>
</dbReference>
<evidence type="ECO:0000256" key="6">
    <source>
        <dbReference type="PROSITE-ProRule" id="PRU00023"/>
    </source>
</evidence>
<keyword evidence="1" id="KW-0723">Serine/threonine-protein kinase</keyword>
<dbReference type="InterPro" id="IPR017441">
    <property type="entry name" value="Protein_kinase_ATP_BS"/>
</dbReference>
<keyword evidence="8" id="KW-0175">Coiled coil</keyword>
<dbReference type="Pfam" id="PF12796">
    <property type="entry name" value="Ank_2"/>
    <property type="match status" value="1"/>
</dbReference>
<dbReference type="InterPro" id="IPR045270">
    <property type="entry name" value="STKc_AGC"/>
</dbReference>
<reference evidence="13" key="1">
    <citation type="journal article" date="2006" name="PLoS Biol.">
        <title>Macronuclear genome sequence of the ciliate Tetrahymena thermophila, a model eukaryote.</title>
        <authorList>
            <person name="Eisen J.A."/>
            <person name="Coyne R.S."/>
            <person name="Wu M."/>
            <person name="Wu D."/>
            <person name="Thiagarajan M."/>
            <person name="Wortman J.R."/>
            <person name="Badger J.H."/>
            <person name="Ren Q."/>
            <person name="Amedeo P."/>
            <person name="Jones K.M."/>
            <person name="Tallon L.J."/>
            <person name="Delcher A.L."/>
            <person name="Salzberg S.L."/>
            <person name="Silva J.C."/>
            <person name="Haas B.J."/>
            <person name="Majoros W.H."/>
            <person name="Farzad M."/>
            <person name="Carlton J.M."/>
            <person name="Smith R.K. Jr."/>
            <person name="Garg J."/>
            <person name="Pearlman R.E."/>
            <person name="Karrer K.M."/>
            <person name="Sun L."/>
            <person name="Manning G."/>
            <person name="Elde N.C."/>
            <person name="Turkewitz A.P."/>
            <person name="Asai D.J."/>
            <person name="Wilkes D.E."/>
            <person name="Wang Y."/>
            <person name="Cai H."/>
            <person name="Collins K."/>
            <person name="Stewart B.A."/>
            <person name="Lee S.R."/>
            <person name="Wilamowska K."/>
            <person name="Weinberg Z."/>
            <person name="Ruzzo W.L."/>
            <person name="Wloga D."/>
            <person name="Gaertig J."/>
            <person name="Frankel J."/>
            <person name="Tsao C.-C."/>
            <person name="Gorovsky M.A."/>
            <person name="Keeling P.J."/>
            <person name="Waller R.F."/>
            <person name="Patron N.J."/>
            <person name="Cherry J.M."/>
            <person name="Stover N.A."/>
            <person name="Krieger C.J."/>
            <person name="del Toro C."/>
            <person name="Ryder H.F."/>
            <person name="Williamson S.C."/>
            <person name="Barbeau R.A."/>
            <person name="Hamilton E.P."/>
            <person name="Orias E."/>
        </authorList>
    </citation>
    <scope>NUCLEOTIDE SEQUENCE [LARGE SCALE GENOMIC DNA]</scope>
    <source>
        <strain evidence="13">SB210</strain>
    </source>
</reference>
<evidence type="ECO:0000256" key="4">
    <source>
        <dbReference type="ARBA" id="ARBA00022777"/>
    </source>
</evidence>
<dbReference type="Pfam" id="PF00069">
    <property type="entry name" value="Pkinase"/>
    <property type="match status" value="1"/>
</dbReference>
<keyword evidence="6" id="KW-0040">ANK repeat</keyword>
<dbReference type="FunFam" id="3.30.200.20:FF:000042">
    <property type="entry name" value="Aurora kinase A"/>
    <property type="match status" value="1"/>
</dbReference>
<feature type="coiled-coil region" evidence="8">
    <location>
        <begin position="441"/>
        <end position="523"/>
    </location>
</feature>
<evidence type="ECO:0000313" key="13">
    <source>
        <dbReference type="Proteomes" id="UP000009168"/>
    </source>
</evidence>
<sequence>MFAQHLKIKNLDQTPYKQNRVQTQGNQLPNSANHIQREASLTPTRLSKKISFFDAKENSNHSPISHQQQNYFPKSATTQQLTNQKTQHKMLYSQLQINSNTNQNNHIKNKNQCEIDQNGQRSPPNLSQGAPQQVKTQTKQNIEIDQSKKCRDFERKAHHRRQDSLMGSVCEFSDNLEQARKIPPKMQMQASKLQSPAATRNQKINQQFLVINRDTGEIYDLRNPESTQQLVENTVKAEHLKKNKLPWEEWWKQKKQNNMDLLLASQQNDFLKCSQYLHDSKGDLKAEPNFCDLQTGWAPIHFACLNCNIQLVNKLIVNEANINQETNNQVTPLMIAAEQGSEEIVILLLKAGAEIDMQDENGNTALHIACMLSKSAIIDIFLNRFKPDISIKNKSGKRCFDYIKHDQSKKYFDDYMTKITSPVHKTNSSNRINIIQTNFQINKNQNQLSAQEAENAKLNSLFKIVQEKPIQFVEKQSQQKQNQIQLEQIQQQNNISSNSAQLNENIFAQNQQLQQQLQRNNIKSENSIPSKSQSKQNISIETITCNQNKRLSTQQNIGNTDFLSPAPKPLQEKKIKNISNQKTPSQITINKFQQQVSKNGTPRSREHSKNESFFHKKGYFAQGKENAPNKNTFLKRTKQQSRPMSTNNPKSLQNIPVLSEVITTANTTVANTISNISQCGSGSSKSNSIQSMESIQNQVKTTSQNIQSKVTIHSFIIHSMLGKGSFGDVYLVQKKDNLQYYAMKVLQKSKMMKSNVIKYALTERNVLSLSNHPFIVKLNYSFQTEEKLFLILDFAAGGDMGKLLQKVKVLSENDARIYLSEILLSLEYLHKKDIIFRDLKPDNIVIDSEGHALLTDFGLSKEGVLDYTEGAKSFCGSIAYLAPEMLKRRGHGKAVDWYLFGVVMYEMLTGNPPYYANTKEDLFNNIQNAPLALPSYLSQEAKSLLTALLERNPEMRLGCGRNDANEIKNHPFFKSIDWDMVYERKIKAPEVQLLQLQLNNYNSEQFIETLIGNNIDISREKYIQGWSFVANNTEKEDSLQAQTS</sequence>
<gene>
    <name evidence="12" type="ORF">TTHERM_00825470</name>
</gene>
<dbReference type="GeneID" id="7836997"/>
<dbReference type="PROSITE" id="PS00107">
    <property type="entry name" value="PROTEIN_KINASE_ATP"/>
    <property type="match status" value="1"/>
</dbReference>
<dbReference type="Gene3D" id="1.10.510.10">
    <property type="entry name" value="Transferase(Phosphotransferase) domain 1"/>
    <property type="match status" value="1"/>
</dbReference>
<dbReference type="Proteomes" id="UP000009168">
    <property type="component" value="Unassembled WGS sequence"/>
</dbReference>
<dbReference type="InterPro" id="IPR002110">
    <property type="entry name" value="Ankyrin_rpt"/>
</dbReference>
<dbReference type="SUPFAM" id="SSF56112">
    <property type="entry name" value="Protein kinase-like (PK-like)"/>
    <property type="match status" value="1"/>
</dbReference>
<evidence type="ECO:0000256" key="2">
    <source>
        <dbReference type="ARBA" id="ARBA00022679"/>
    </source>
</evidence>
<dbReference type="PROSITE" id="PS51285">
    <property type="entry name" value="AGC_KINASE_CTER"/>
    <property type="match status" value="1"/>
</dbReference>
<protein>
    <submittedName>
        <fullName evidence="12">Serine/Threonine kinase domain protein</fullName>
    </submittedName>
</protein>
<dbReference type="Gene3D" id="3.30.200.20">
    <property type="entry name" value="Phosphorylase Kinase, domain 1"/>
    <property type="match status" value="1"/>
</dbReference>
<dbReference type="PANTHER" id="PTHR24351">
    <property type="entry name" value="RIBOSOMAL PROTEIN S6 KINASE"/>
    <property type="match status" value="1"/>
</dbReference>
<dbReference type="eggNOG" id="KOG0603">
    <property type="taxonomic scope" value="Eukaryota"/>
</dbReference>
<feature type="region of interest" description="Disordered" evidence="9">
    <location>
        <begin position="57"/>
        <end position="79"/>
    </location>
</feature>
<feature type="compositionally biased region" description="Polar residues" evidence="9">
    <location>
        <begin position="60"/>
        <end position="79"/>
    </location>
</feature>
<dbReference type="InterPro" id="IPR000719">
    <property type="entry name" value="Prot_kinase_dom"/>
</dbReference>
<keyword evidence="13" id="KW-1185">Reference proteome</keyword>
<dbReference type="Pfam" id="PF13606">
    <property type="entry name" value="Ank_3"/>
    <property type="match status" value="1"/>
</dbReference>
<dbReference type="PROSITE" id="PS50088">
    <property type="entry name" value="ANK_REPEAT"/>
    <property type="match status" value="2"/>
</dbReference>
<dbReference type="Gene3D" id="1.25.40.20">
    <property type="entry name" value="Ankyrin repeat-containing domain"/>
    <property type="match status" value="1"/>
</dbReference>
<evidence type="ECO:0000256" key="7">
    <source>
        <dbReference type="PROSITE-ProRule" id="PRU10141"/>
    </source>
</evidence>
<name>I7LSW6_TETTS</name>
<accession>I7LSW6</accession>
<dbReference type="PROSITE" id="PS50297">
    <property type="entry name" value="ANK_REP_REGION"/>
    <property type="match status" value="1"/>
</dbReference>
<dbReference type="GO" id="GO:0004674">
    <property type="term" value="F:protein serine/threonine kinase activity"/>
    <property type="evidence" value="ECO:0007669"/>
    <property type="project" value="UniProtKB-KW"/>
</dbReference>
<evidence type="ECO:0000256" key="8">
    <source>
        <dbReference type="SAM" id="Coils"/>
    </source>
</evidence>
<feature type="binding site" evidence="7">
    <location>
        <position position="744"/>
    </location>
    <ligand>
        <name>ATP</name>
        <dbReference type="ChEBI" id="CHEBI:30616"/>
    </ligand>
</feature>
<feature type="region of interest" description="Disordered" evidence="9">
    <location>
        <begin position="115"/>
        <end position="145"/>
    </location>
</feature>
<dbReference type="InParanoid" id="I7LSW6"/>
<keyword evidence="2" id="KW-0808">Transferase</keyword>